<dbReference type="Proteomes" id="UP000429523">
    <property type="component" value="Unassembled WGS sequence"/>
</dbReference>
<dbReference type="EMBL" id="QXGB01000050">
    <property type="protein sequence ID" value="KAE9234250.1"/>
    <property type="molecule type" value="Genomic_DNA"/>
</dbReference>
<dbReference type="EMBL" id="QXGA01000056">
    <property type="protein sequence ID" value="KAE9153828.1"/>
    <property type="molecule type" value="Genomic_DNA"/>
</dbReference>
<evidence type="ECO:0000313" key="3">
    <source>
        <dbReference type="EMBL" id="KAE9153828.1"/>
    </source>
</evidence>
<evidence type="ECO:0000313" key="9">
    <source>
        <dbReference type="Proteomes" id="UP000433483"/>
    </source>
</evidence>
<sequence length="136" mass="14673">MIWGCWGLGVALYIISVWRWRVAPSTTDHHVAGLKTRLRNGYMDVAGTFDDTSPRTSVRGIGNMICIVLGADWEGPPGQQLRTGFGYLVAFAGSAAGEPMICCSGTLVVEVHLTPGTYAVEYMDSETNSGKNFTPL</sequence>
<evidence type="ECO:0000313" key="5">
    <source>
        <dbReference type="EMBL" id="KAE9252934.1"/>
    </source>
</evidence>
<evidence type="ECO:0000313" key="12">
    <source>
        <dbReference type="Proteomes" id="UP000440732"/>
    </source>
</evidence>
<evidence type="ECO:0000313" key="10">
    <source>
        <dbReference type="Proteomes" id="UP000437068"/>
    </source>
</evidence>
<comment type="caution">
    <text evidence="7">The sequence shown here is derived from an EMBL/GenBank/DDBJ whole genome shotgun (WGS) entry which is preliminary data.</text>
</comment>
<dbReference type="EMBL" id="QXGC01000045">
    <property type="protein sequence ID" value="KAE9252934.1"/>
    <property type="molecule type" value="Genomic_DNA"/>
</dbReference>
<evidence type="ECO:0000313" key="4">
    <source>
        <dbReference type="EMBL" id="KAE9234250.1"/>
    </source>
</evidence>
<keyword evidence="9" id="KW-1185">Reference proteome</keyword>
<dbReference type="Proteomes" id="UP000440732">
    <property type="component" value="Unassembled WGS sequence"/>
</dbReference>
<dbReference type="Proteomes" id="UP000433483">
    <property type="component" value="Unassembled WGS sequence"/>
</dbReference>
<dbReference type="OrthoDB" id="129460at2759"/>
<proteinExistence type="predicted"/>
<gene>
    <name evidence="7" type="ORF">PF001_g1916</name>
    <name evidence="6" type="ORF">PF002_g887</name>
    <name evidence="5" type="ORF">PF004_g1746</name>
    <name evidence="4" type="ORF">PF005_g1976</name>
    <name evidence="3" type="ORF">PF006_g2080</name>
    <name evidence="2" type="ORF">PF007_g1526</name>
    <name evidence="1" type="ORF">PF009_g1878</name>
</gene>
<accession>A0A6A4EJY4</accession>
<evidence type="ECO:0000313" key="13">
    <source>
        <dbReference type="Proteomes" id="UP000441208"/>
    </source>
</evidence>
<name>A0A6A4EJY4_9STRA</name>
<evidence type="ECO:0000313" key="14">
    <source>
        <dbReference type="Proteomes" id="UP000476176"/>
    </source>
</evidence>
<evidence type="ECO:0000313" key="7">
    <source>
        <dbReference type="EMBL" id="KAE9327468.1"/>
    </source>
</evidence>
<dbReference type="EMBL" id="QXGD01000020">
    <property type="protein sequence ID" value="KAE9257599.1"/>
    <property type="molecule type" value="Genomic_DNA"/>
</dbReference>
<evidence type="ECO:0000313" key="2">
    <source>
        <dbReference type="EMBL" id="KAE9138156.1"/>
    </source>
</evidence>
<dbReference type="EMBL" id="QXGF01000046">
    <property type="protein sequence ID" value="KAE8948548.1"/>
    <property type="molecule type" value="Genomic_DNA"/>
</dbReference>
<dbReference type="Proteomes" id="UP000476176">
    <property type="component" value="Unassembled WGS sequence"/>
</dbReference>
<evidence type="ECO:0000313" key="8">
    <source>
        <dbReference type="Proteomes" id="UP000429523"/>
    </source>
</evidence>
<dbReference type="EMBL" id="QXFZ01000037">
    <property type="protein sequence ID" value="KAE9138156.1"/>
    <property type="molecule type" value="Genomic_DNA"/>
</dbReference>
<dbReference type="Proteomes" id="UP000437068">
    <property type="component" value="Unassembled WGS sequence"/>
</dbReference>
<reference evidence="8 9" key="1">
    <citation type="submission" date="2018-08" db="EMBL/GenBank/DDBJ databases">
        <title>Genomic investigation of the strawberry pathogen Phytophthora fragariae indicates pathogenicity is determined by transcriptional variation in three key races.</title>
        <authorList>
            <person name="Adams T.M."/>
            <person name="Armitage A.D."/>
            <person name="Sobczyk M.K."/>
            <person name="Bates H.J."/>
            <person name="Dunwell J.M."/>
            <person name="Nellist C.F."/>
            <person name="Harrison R.J."/>
        </authorList>
    </citation>
    <scope>NUCLEOTIDE SEQUENCE [LARGE SCALE GENOMIC DNA]</scope>
    <source>
        <strain evidence="7 10">A4</strain>
        <strain evidence="6 11">BC-1</strain>
        <strain evidence="5 14">BC-23</strain>
        <strain evidence="4 9">NOV-27</strain>
        <strain evidence="3 12">NOV-5</strain>
        <strain evidence="2 13">NOV-71</strain>
        <strain evidence="1 8">NOV-9</strain>
    </source>
</reference>
<evidence type="ECO:0000313" key="1">
    <source>
        <dbReference type="EMBL" id="KAE8948548.1"/>
    </source>
</evidence>
<dbReference type="EMBL" id="QXGE01000050">
    <property type="protein sequence ID" value="KAE9327468.1"/>
    <property type="molecule type" value="Genomic_DNA"/>
</dbReference>
<dbReference type="Proteomes" id="UP000441208">
    <property type="component" value="Unassembled WGS sequence"/>
</dbReference>
<dbReference type="AlphaFoldDB" id="A0A6A4EJY4"/>
<evidence type="ECO:0000313" key="11">
    <source>
        <dbReference type="Proteomes" id="UP000440367"/>
    </source>
</evidence>
<protein>
    <submittedName>
        <fullName evidence="7">Uncharacterized protein</fullName>
    </submittedName>
</protein>
<evidence type="ECO:0000313" key="6">
    <source>
        <dbReference type="EMBL" id="KAE9257599.1"/>
    </source>
</evidence>
<dbReference type="Proteomes" id="UP000440367">
    <property type="component" value="Unassembled WGS sequence"/>
</dbReference>
<organism evidence="7 10">
    <name type="scientific">Phytophthora fragariae</name>
    <dbReference type="NCBI Taxonomy" id="53985"/>
    <lineage>
        <taxon>Eukaryota</taxon>
        <taxon>Sar</taxon>
        <taxon>Stramenopiles</taxon>
        <taxon>Oomycota</taxon>
        <taxon>Peronosporomycetes</taxon>
        <taxon>Peronosporales</taxon>
        <taxon>Peronosporaceae</taxon>
        <taxon>Phytophthora</taxon>
    </lineage>
</organism>